<feature type="compositionally biased region" description="Basic residues" evidence="1">
    <location>
        <begin position="102"/>
        <end position="116"/>
    </location>
</feature>
<feature type="compositionally biased region" description="Low complexity" evidence="1">
    <location>
        <begin position="19"/>
        <end position="30"/>
    </location>
</feature>
<feature type="region of interest" description="Disordered" evidence="1">
    <location>
        <begin position="84"/>
        <end position="121"/>
    </location>
</feature>
<gene>
    <name evidence="2" type="ORF">FNF31_01451</name>
</gene>
<dbReference type="EMBL" id="VLTM01000009">
    <property type="protein sequence ID" value="KAA0166225.1"/>
    <property type="molecule type" value="Genomic_DNA"/>
</dbReference>
<sequence>MADSSAERDPASGSAADAGTPTLGTPEGEGLAETDVANWMREQLATEVGRLAKLGAKVITMQVKNCCVVREELTEAEIAAEAAAASSGAGADGGAAATKPAGKSKRRRGGRRRKGAAAKAALAKADEEAAAAAEAAAVAPAPASGDGAAAAGETAAEGTEEASAGAGDKDDVAEVGAAGGGAEGAEAADEEPADEEPADEEPADEEAEVAAPAGPSRLVNRLEVDATFDFDLVNQLLVSPPVDCPVKEGYKLVTLVLLEKRAATPRLLSYLYQADMPGHSLDRWIFINRELKESYHVVSFE</sequence>
<evidence type="ECO:0000256" key="1">
    <source>
        <dbReference type="SAM" id="MobiDB-lite"/>
    </source>
</evidence>
<reference evidence="2 3" key="1">
    <citation type="submission" date="2019-07" db="EMBL/GenBank/DDBJ databases">
        <title>Genomes of Cafeteria roenbergensis.</title>
        <authorList>
            <person name="Fischer M.G."/>
            <person name="Hackl T."/>
            <person name="Roman M."/>
        </authorList>
    </citation>
    <scope>NUCLEOTIDE SEQUENCE [LARGE SCALE GENOMIC DNA]</scope>
    <source>
        <strain evidence="2 3">Cflag</strain>
    </source>
</reference>
<accession>A0A5A8DL96</accession>
<feature type="compositionally biased region" description="Low complexity" evidence="1">
    <location>
        <begin position="84"/>
        <end position="101"/>
    </location>
</feature>
<name>A0A5A8DL96_CAFRO</name>
<dbReference type="Proteomes" id="UP000325113">
    <property type="component" value="Unassembled WGS sequence"/>
</dbReference>
<organism evidence="2 3">
    <name type="scientific">Cafeteria roenbergensis</name>
    <name type="common">Marine flagellate</name>
    <dbReference type="NCBI Taxonomy" id="33653"/>
    <lineage>
        <taxon>Eukaryota</taxon>
        <taxon>Sar</taxon>
        <taxon>Stramenopiles</taxon>
        <taxon>Bigyra</taxon>
        <taxon>Opalozoa</taxon>
        <taxon>Bicosoecida</taxon>
        <taxon>Cafeteriaceae</taxon>
        <taxon>Cafeteria</taxon>
    </lineage>
</organism>
<dbReference type="AlphaFoldDB" id="A0A5A8DL96"/>
<feature type="region of interest" description="Disordered" evidence="1">
    <location>
        <begin position="1"/>
        <end position="30"/>
    </location>
</feature>
<evidence type="ECO:0000313" key="3">
    <source>
        <dbReference type="Proteomes" id="UP000325113"/>
    </source>
</evidence>
<feature type="compositionally biased region" description="Acidic residues" evidence="1">
    <location>
        <begin position="186"/>
        <end position="208"/>
    </location>
</feature>
<evidence type="ECO:0000313" key="2">
    <source>
        <dbReference type="EMBL" id="KAA0166225.1"/>
    </source>
</evidence>
<feature type="region of interest" description="Disordered" evidence="1">
    <location>
        <begin position="140"/>
        <end position="216"/>
    </location>
</feature>
<comment type="caution">
    <text evidence="2">The sequence shown here is derived from an EMBL/GenBank/DDBJ whole genome shotgun (WGS) entry which is preliminary data.</text>
</comment>
<protein>
    <submittedName>
        <fullName evidence="2">Uncharacterized protein</fullName>
    </submittedName>
</protein>
<proteinExistence type="predicted"/>
<feature type="compositionally biased region" description="Basic and acidic residues" evidence="1">
    <location>
        <begin position="1"/>
        <end position="10"/>
    </location>
</feature>
<feature type="compositionally biased region" description="Low complexity" evidence="1">
    <location>
        <begin position="140"/>
        <end position="166"/>
    </location>
</feature>